<dbReference type="OrthoDB" id="10020333at2759"/>
<dbReference type="GO" id="GO:0003756">
    <property type="term" value="F:protein disulfide isomerase activity"/>
    <property type="evidence" value="ECO:0007669"/>
    <property type="project" value="TreeGrafter"/>
</dbReference>
<reference evidence="2 3" key="1">
    <citation type="journal article" date="2020" name="Nat. Food">
        <title>A phased Vanilla planifolia genome enables genetic improvement of flavour and production.</title>
        <authorList>
            <person name="Hasing T."/>
            <person name="Tang H."/>
            <person name="Brym M."/>
            <person name="Khazi F."/>
            <person name="Huang T."/>
            <person name="Chambers A.H."/>
        </authorList>
    </citation>
    <scope>NUCLEOTIDE SEQUENCE [LARGE SCALE GENOMIC DNA]</scope>
    <source>
        <tissue evidence="2">Leaf</tissue>
    </source>
</reference>
<dbReference type="GO" id="GO:0009507">
    <property type="term" value="C:chloroplast"/>
    <property type="evidence" value="ECO:0007669"/>
    <property type="project" value="TreeGrafter"/>
</dbReference>
<dbReference type="GO" id="GO:0009658">
    <property type="term" value="P:chloroplast organization"/>
    <property type="evidence" value="ECO:0007669"/>
    <property type="project" value="TreeGrafter"/>
</dbReference>
<gene>
    <name evidence="2" type="ORF">HPP92_025384</name>
</gene>
<sequence length="363" mass="40620">MASASLLPLPHLILVSGSQTFSVKSSFLATFEVRRNQNRSHSFSCVSAAAAGPSSSFSWEHEEQRWLREEQRWLREEQRWLREERRWRDERESLLSEMATLRHRVAALEGAGLAAAVDAVLVPAGERALAAKANPDVVEDAEEVKEILAMKAKRKTLRMGSEGEEVLEMQEALQAFGFYSGEEDMEYSSFSNGTERAVKTWQASVGAMEDGIMTEELLEKLFAERYVTKSMVKGTTDHRDFTSAEKVGGINGAPFSSVTEFAEIQEKVIKKADEGKVEVSQHRVFLLGENRWEEPSRLGLKAKLNRNQCLTCRGEGRLMCSECDGSGEPNIEPQFLEWVDEGAKCPYCEGLGYTICDVCEGKV</sequence>
<feature type="domain" description="Peptidoglycan binding-like" evidence="1">
    <location>
        <begin position="163"/>
        <end position="221"/>
    </location>
</feature>
<evidence type="ECO:0000313" key="3">
    <source>
        <dbReference type="Proteomes" id="UP000636800"/>
    </source>
</evidence>
<dbReference type="PANTHER" id="PTHR15852:SF16">
    <property type="entry name" value="PROTEIN DISULFIDE ISOMERASE PTAC5, CHLOROPLASTIC"/>
    <property type="match status" value="1"/>
</dbReference>
<dbReference type="InterPro" id="IPR036366">
    <property type="entry name" value="PGBDSf"/>
</dbReference>
<dbReference type="InterPro" id="IPR002477">
    <property type="entry name" value="Peptidoglycan-bd-like"/>
</dbReference>
<dbReference type="Gene3D" id="1.10.101.10">
    <property type="entry name" value="PGBD-like superfamily/PGBD"/>
    <property type="match status" value="1"/>
</dbReference>
<comment type="caution">
    <text evidence="2">The sequence shown here is derived from an EMBL/GenBank/DDBJ whole genome shotgun (WGS) entry which is preliminary data.</text>
</comment>
<dbReference type="PANTHER" id="PTHR15852">
    <property type="entry name" value="PLASTID TRANSCRIPTIONALLY ACTIVE PROTEIN"/>
    <property type="match status" value="1"/>
</dbReference>
<accession>A0A835PFA9</accession>
<name>A0A835PFA9_VANPL</name>
<proteinExistence type="predicted"/>
<dbReference type="AlphaFoldDB" id="A0A835PFA9"/>
<dbReference type="SUPFAM" id="SSF47090">
    <property type="entry name" value="PGBD-like"/>
    <property type="match status" value="1"/>
</dbReference>
<dbReference type="SUPFAM" id="SSF57938">
    <property type="entry name" value="DnaJ/Hsp40 cysteine-rich domain"/>
    <property type="match status" value="1"/>
</dbReference>
<organism evidence="2 3">
    <name type="scientific">Vanilla planifolia</name>
    <name type="common">Vanilla</name>
    <dbReference type="NCBI Taxonomy" id="51239"/>
    <lineage>
        <taxon>Eukaryota</taxon>
        <taxon>Viridiplantae</taxon>
        <taxon>Streptophyta</taxon>
        <taxon>Embryophyta</taxon>
        <taxon>Tracheophyta</taxon>
        <taxon>Spermatophyta</taxon>
        <taxon>Magnoliopsida</taxon>
        <taxon>Liliopsida</taxon>
        <taxon>Asparagales</taxon>
        <taxon>Orchidaceae</taxon>
        <taxon>Vanilloideae</taxon>
        <taxon>Vanilleae</taxon>
        <taxon>Vanilla</taxon>
    </lineage>
</organism>
<dbReference type="InterPro" id="IPR036365">
    <property type="entry name" value="PGBD-like_sf"/>
</dbReference>
<dbReference type="Proteomes" id="UP000636800">
    <property type="component" value="Unassembled WGS sequence"/>
</dbReference>
<dbReference type="InterPro" id="IPR036410">
    <property type="entry name" value="HSP_DnaJ_Cys-rich_dom_sf"/>
</dbReference>
<keyword evidence="3" id="KW-1185">Reference proteome</keyword>
<dbReference type="Pfam" id="PF01471">
    <property type="entry name" value="PG_binding_1"/>
    <property type="match status" value="1"/>
</dbReference>
<evidence type="ECO:0000313" key="2">
    <source>
        <dbReference type="EMBL" id="KAG0452720.1"/>
    </source>
</evidence>
<dbReference type="EMBL" id="JADCNL010000014">
    <property type="protein sequence ID" value="KAG0452720.1"/>
    <property type="molecule type" value="Genomic_DNA"/>
</dbReference>
<protein>
    <recommendedName>
        <fullName evidence="1">Peptidoglycan binding-like domain-containing protein</fullName>
    </recommendedName>
</protein>
<evidence type="ECO:0000259" key="1">
    <source>
        <dbReference type="Pfam" id="PF01471"/>
    </source>
</evidence>